<sequence length="812" mass="92110">MKRNNKHNHSHFIAARGSLFCIAIVVLFVLTAMLSACSTTSALPEGEQLYTGMTPTEYTNYTKNAHFNSVQEELDIVLATKPNASLFGSPSLKSPFPVGLWIWNAFSPDTTKFGRWITRVFGSRPITLSNVSPDLHATVGKNLLNKRGYFNNKITHELVPQSNKKKIKLKYTVNMGHLWTIDSLQYVDFPPDADSLIQASRPNAIIKNGDAFDVATLEQERQRLTSLFRNNGYYYYKNNDASYLADTTIVRGKVITRLQLADSINPIDLKQWRIGKITVNLQKNFMEELRQHRKKQGFDLNFNGRHSPLRSRVIANDLQFRPGDLYQQSKHTETMERLNATRLFTASNISFKPSNSTDTCSTLNVTLDFMFDRPYDFYVEAYGRGKTTGKYGPELVVGVTKRNAFRGAELLNVRLHGAYEWATKRSNDAGTTGRINDYQYGAEVSLQFPRFLNPFKTPPRILRERLRKREAAAIAAGKPLTLKPQRTYFESPMTTLSASTNVIKRALYFKRHVVAGELTYSWAPSERHSFIFKPLSLTYEYMRSVTDRFKALTDSVPYLEVSMADQFIPKALFQYTYQSPSGYANPIRWWSTVSEASNVIALGYLASGEKWNKREKTMFKNPFAQFVKIETNFTKLWALSGKSSIAAHANAGVVWAYGNSRFAPYSEQFFVGGANSIRAFNVREIGPGTYRSASLVRSYVEQTGEVKVQANVEYRPHLVGNLYGALFLDAGNVWTLHSDASRPGSQFHFNNFFKELAFGTGVGLRYDIGFFMLRVDWGIGLHVPYETGLNRLYNIRHFGDAQALHLAIGMPF</sequence>
<keyword evidence="3" id="KW-0732">Signal</keyword>
<dbReference type="GO" id="GO:0019867">
    <property type="term" value="C:outer membrane"/>
    <property type="evidence" value="ECO:0007669"/>
    <property type="project" value="InterPro"/>
</dbReference>
<keyword evidence="4" id="KW-0472">Membrane</keyword>
<feature type="domain" description="Bacterial surface antigen (D15)" evidence="6">
    <location>
        <begin position="625"/>
        <end position="782"/>
    </location>
</feature>
<comment type="subcellular location">
    <subcellularLocation>
        <location evidence="1">Membrane</location>
    </subcellularLocation>
</comment>
<dbReference type="AlphaFoldDB" id="A0A379G9S2"/>
<proteinExistence type="predicted"/>
<evidence type="ECO:0000256" key="2">
    <source>
        <dbReference type="ARBA" id="ARBA00022692"/>
    </source>
</evidence>
<dbReference type="EMBL" id="UGTP01000003">
    <property type="protein sequence ID" value="SUC37769.1"/>
    <property type="molecule type" value="Genomic_DNA"/>
</dbReference>
<dbReference type="OrthoDB" id="9814535at2"/>
<dbReference type="GeneID" id="78571879"/>
<name>A0A379G9S2_9BACT</name>
<dbReference type="Gene3D" id="3.10.20.310">
    <property type="entry name" value="membrane protein fhac"/>
    <property type="match status" value="1"/>
</dbReference>
<dbReference type="RefSeq" id="WP_115084141.1">
    <property type="nucleotide sequence ID" value="NZ_UGTP01000003.1"/>
</dbReference>
<reference evidence="7 8" key="1">
    <citation type="submission" date="2018-06" db="EMBL/GenBank/DDBJ databases">
        <authorList>
            <consortium name="Pathogen Informatics"/>
            <person name="Doyle S."/>
        </authorList>
    </citation>
    <scope>NUCLEOTIDE SEQUENCE [LARGE SCALE GENOMIC DNA]</scope>
    <source>
        <strain evidence="7 8">NCTC13043</strain>
    </source>
</reference>
<evidence type="ECO:0000256" key="3">
    <source>
        <dbReference type="ARBA" id="ARBA00022729"/>
    </source>
</evidence>
<dbReference type="PANTHER" id="PTHR12815:SF47">
    <property type="entry name" value="TRANSLOCATION AND ASSEMBLY MODULE SUBUNIT TAMA"/>
    <property type="match status" value="1"/>
</dbReference>
<dbReference type="PANTHER" id="PTHR12815">
    <property type="entry name" value="SORTING AND ASSEMBLY MACHINERY SAMM50 PROTEIN FAMILY MEMBER"/>
    <property type="match status" value="1"/>
</dbReference>
<accession>A0A379G9S2</accession>
<dbReference type="Pfam" id="PF01103">
    <property type="entry name" value="Omp85"/>
    <property type="match status" value="1"/>
</dbReference>
<evidence type="ECO:0000313" key="8">
    <source>
        <dbReference type="Proteomes" id="UP000254235"/>
    </source>
</evidence>
<dbReference type="Gene3D" id="2.40.160.50">
    <property type="entry name" value="membrane protein fhac: a member of the omp85/tpsb transporter family"/>
    <property type="match status" value="1"/>
</dbReference>
<gene>
    <name evidence="7" type="ORF">NCTC13043_02265</name>
</gene>
<dbReference type="Proteomes" id="UP000254235">
    <property type="component" value="Unassembled WGS sequence"/>
</dbReference>
<evidence type="ECO:0000259" key="6">
    <source>
        <dbReference type="Pfam" id="PF01103"/>
    </source>
</evidence>
<keyword evidence="2" id="KW-0812">Transmembrane</keyword>
<dbReference type="InterPro" id="IPR000184">
    <property type="entry name" value="Bac_surfAg_D15"/>
</dbReference>
<dbReference type="InterPro" id="IPR039910">
    <property type="entry name" value="D15-like"/>
</dbReference>
<protein>
    <submittedName>
        <fullName evidence="7">Outer membrane protein/protective antigen OMA87</fullName>
    </submittedName>
</protein>
<keyword evidence="5" id="KW-0998">Cell outer membrane</keyword>
<evidence type="ECO:0000313" key="7">
    <source>
        <dbReference type="EMBL" id="SUC37769.1"/>
    </source>
</evidence>
<organism evidence="7 8">
    <name type="scientific">Prevotella pallens</name>
    <dbReference type="NCBI Taxonomy" id="60133"/>
    <lineage>
        <taxon>Bacteria</taxon>
        <taxon>Pseudomonadati</taxon>
        <taxon>Bacteroidota</taxon>
        <taxon>Bacteroidia</taxon>
        <taxon>Bacteroidales</taxon>
        <taxon>Prevotellaceae</taxon>
        <taxon>Prevotella</taxon>
    </lineage>
</organism>
<evidence type="ECO:0000256" key="4">
    <source>
        <dbReference type="ARBA" id="ARBA00023136"/>
    </source>
</evidence>
<evidence type="ECO:0000256" key="1">
    <source>
        <dbReference type="ARBA" id="ARBA00004370"/>
    </source>
</evidence>
<evidence type="ECO:0000256" key="5">
    <source>
        <dbReference type="ARBA" id="ARBA00023237"/>
    </source>
</evidence>